<dbReference type="EC" id="1.97.1.4" evidence="8"/>
<dbReference type="NCBIfam" id="TIGR04337">
    <property type="entry name" value="AmmeMemoSam_rS"/>
    <property type="match status" value="1"/>
</dbReference>
<keyword evidence="9" id="KW-1185">Reference proteome</keyword>
<evidence type="ECO:0000256" key="2">
    <source>
        <dbReference type="ARBA" id="ARBA00022691"/>
    </source>
</evidence>
<name>A0A348AK15_9FIRM</name>
<dbReference type="SUPFAM" id="SSF102114">
    <property type="entry name" value="Radical SAM enzymes"/>
    <property type="match status" value="1"/>
</dbReference>
<proteinExistence type="predicted"/>
<dbReference type="RefSeq" id="WP_126308435.1">
    <property type="nucleotide sequence ID" value="NZ_AP018449.1"/>
</dbReference>
<evidence type="ECO:0000256" key="3">
    <source>
        <dbReference type="ARBA" id="ARBA00022723"/>
    </source>
</evidence>
<feature type="binding site" evidence="6">
    <location>
        <position position="85"/>
    </location>
    <ligand>
        <name>[4Fe-4S] cluster</name>
        <dbReference type="ChEBI" id="CHEBI:49883"/>
        <note>4Fe-4S-S-AdoMet</note>
    </ligand>
</feature>
<dbReference type="Pfam" id="PF04055">
    <property type="entry name" value="Radical_SAM"/>
    <property type="match status" value="1"/>
</dbReference>
<dbReference type="PROSITE" id="PS51918">
    <property type="entry name" value="RADICAL_SAM"/>
    <property type="match status" value="1"/>
</dbReference>
<dbReference type="AlphaFoldDB" id="A0A348AK15"/>
<dbReference type="OrthoDB" id="9778883at2"/>
<keyword evidence="1" id="KW-0004">4Fe-4S</keyword>
<dbReference type="InterPro" id="IPR007197">
    <property type="entry name" value="rSAM"/>
</dbReference>
<dbReference type="Gene3D" id="3.20.20.70">
    <property type="entry name" value="Aldolase class I"/>
    <property type="match status" value="1"/>
</dbReference>
<accession>A0A348AK15</accession>
<evidence type="ECO:0000256" key="6">
    <source>
        <dbReference type="PIRSR" id="PIRSR004869-50"/>
    </source>
</evidence>
<evidence type="ECO:0000313" key="8">
    <source>
        <dbReference type="EMBL" id="BBB91413.1"/>
    </source>
</evidence>
<evidence type="ECO:0000256" key="4">
    <source>
        <dbReference type="ARBA" id="ARBA00023004"/>
    </source>
</evidence>
<reference evidence="8 9" key="1">
    <citation type="journal article" date="2018" name="Int. J. Syst. Evol. Microbiol.">
        <title>Methylomusa anaerophila gen. nov., sp. nov., an anaerobic methanol-utilizing bacterium isolated from a microbial fuel cell.</title>
        <authorList>
            <person name="Amano N."/>
            <person name="Yamamuro A."/>
            <person name="Miyahara M."/>
            <person name="Kouzuma A."/>
            <person name="Abe T."/>
            <person name="Watanabe K."/>
        </authorList>
    </citation>
    <scope>NUCLEOTIDE SEQUENCE [LARGE SCALE GENOMIC DNA]</scope>
    <source>
        <strain evidence="8 9">MMFC1</strain>
    </source>
</reference>
<dbReference type="CDD" id="cd01335">
    <property type="entry name" value="Radical_SAM"/>
    <property type="match status" value="1"/>
</dbReference>
<keyword evidence="5 6" id="KW-0411">Iron-sulfur</keyword>
<feature type="binding site" evidence="6">
    <location>
        <position position="88"/>
    </location>
    <ligand>
        <name>[4Fe-4S] cluster</name>
        <dbReference type="ChEBI" id="CHEBI:49883"/>
        <note>4Fe-4S-S-AdoMet</note>
    </ligand>
</feature>
<evidence type="ECO:0000256" key="5">
    <source>
        <dbReference type="ARBA" id="ARBA00023014"/>
    </source>
</evidence>
<evidence type="ECO:0000259" key="7">
    <source>
        <dbReference type="PROSITE" id="PS51918"/>
    </source>
</evidence>
<dbReference type="SFLD" id="SFLDG01101">
    <property type="entry name" value="Uncharacterised_Radical_SAM_Su"/>
    <property type="match status" value="1"/>
</dbReference>
<organism evidence="8 9">
    <name type="scientific">Methylomusa anaerophila</name>
    <dbReference type="NCBI Taxonomy" id="1930071"/>
    <lineage>
        <taxon>Bacteria</taxon>
        <taxon>Bacillati</taxon>
        <taxon>Bacillota</taxon>
        <taxon>Negativicutes</taxon>
        <taxon>Selenomonadales</taxon>
        <taxon>Sporomusaceae</taxon>
        <taxon>Methylomusa</taxon>
    </lineage>
</organism>
<dbReference type="EMBL" id="AP018449">
    <property type="protein sequence ID" value="BBB91413.1"/>
    <property type="molecule type" value="Genomic_DNA"/>
</dbReference>
<dbReference type="Proteomes" id="UP000276437">
    <property type="component" value="Chromosome"/>
</dbReference>
<keyword evidence="8" id="KW-0456">Lyase</keyword>
<evidence type="ECO:0000256" key="1">
    <source>
        <dbReference type="ARBA" id="ARBA00022485"/>
    </source>
</evidence>
<dbReference type="InterPro" id="IPR013785">
    <property type="entry name" value="Aldolase_TIM"/>
</dbReference>
<sequence length="330" mass="36855">MREALYYEPHAQGVICRLCPRECVIGEGRTGFCRVRKNVGGKLYAQNYAFATGQALDPVEKKPLYHFYPGNNILSLGTWGCNFACKFCQNWHIAHGEPDTAYIPSAKAVEAARELVAQNNIGIAYTYSEPSVWFEYILDTAKLVREAGLKNVLVTNGFINPEPLTELLPYIDGMNIDVKAFNNDYYRNVCAGILDRVKSTVELAAKACHVEITTLAVTGLNDSEAELTALSQWLGEISRDIPLHFSRYFPNYKMQEPATSLATLEMAYNAAGRYLNYVYVGNVGGDGVNTYCPACGFKVIDRLQYKSYLTSEKKCPQCGYNIYVVGNIRM</sequence>
<dbReference type="InterPro" id="IPR016431">
    <property type="entry name" value="Pyrv-formate_lyase-activ_prd"/>
</dbReference>
<dbReference type="PIRSF" id="PIRSF004869">
    <property type="entry name" value="PflX_prd"/>
    <property type="match status" value="1"/>
</dbReference>
<dbReference type="GO" id="GO:0043365">
    <property type="term" value="F:[formate-C-acetyltransferase]-activating enzyme activity"/>
    <property type="evidence" value="ECO:0007669"/>
    <property type="project" value="UniProtKB-EC"/>
</dbReference>
<keyword evidence="8" id="KW-0560">Oxidoreductase</keyword>
<dbReference type="KEGG" id="mana:MAMMFC1_02097"/>
<protein>
    <submittedName>
        <fullName evidence="8">Pyruvate formate-lyase 1-activating enzyme</fullName>
        <ecNumber evidence="8">1.97.1.4</ecNumber>
    </submittedName>
</protein>
<keyword evidence="8" id="KW-0670">Pyruvate</keyword>
<keyword evidence="2 6" id="KW-0949">S-adenosyl-L-methionine</keyword>
<dbReference type="SFLD" id="SFLDS00029">
    <property type="entry name" value="Radical_SAM"/>
    <property type="match status" value="1"/>
</dbReference>
<keyword evidence="4 6" id="KW-0408">Iron</keyword>
<gene>
    <name evidence="8" type="primary">pflA_2</name>
    <name evidence="8" type="ORF">MAMMFC1_02097</name>
</gene>
<feature type="binding site" evidence="6">
    <location>
        <position position="81"/>
    </location>
    <ligand>
        <name>[4Fe-4S] cluster</name>
        <dbReference type="ChEBI" id="CHEBI:49883"/>
        <note>4Fe-4S-S-AdoMet</note>
    </ligand>
</feature>
<dbReference type="PANTHER" id="PTHR30352:SF5">
    <property type="entry name" value="PYRUVATE FORMATE-LYASE 1-ACTIVATING ENZYME"/>
    <property type="match status" value="1"/>
</dbReference>
<feature type="domain" description="Radical SAM core" evidence="7">
    <location>
        <begin position="66"/>
        <end position="286"/>
    </location>
</feature>
<dbReference type="GO" id="GO:0016829">
    <property type="term" value="F:lyase activity"/>
    <property type="evidence" value="ECO:0007669"/>
    <property type="project" value="UniProtKB-KW"/>
</dbReference>
<dbReference type="InterPro" id="IPR034457">
    <property type="entry name" value="Organic_radical-activating"/>
</dbReference>
<dbReference type="GO" id="GO:0051539">
    <property type="term" value="F:4 iron, 4 sulfur cluster binding"/>
    <property type="evidence" value="ECO:0007669"/>
    <property type="project" value="UniProtKB-KW"/>
</dbReference>
<comment type="cofactor">
    <cofactor evidence="6">
        <name>[4Fe-4S] cluster</name>
        <dbReference type="ChEBI" id="CHEBI:49883"/>
    </cofactor>
    <text evidence="6">Binds 1 [4Fe-4S] cluster. The cluster is coordinated with 3 cysteines and an exchangeable S-adenosyl-L-methionine.</text>
</comment>
<dbReference type="PANTHER" id="PTHR30352">
    <property type="entry name" value="PYRUVATE FORMATE-LYASE-ACTIVATING ENZYME"/>
    <property type="match status" value="1"/>
</dbReference>
<keyword evidence="3 6" id="KW-0479">Metal-binding</keyword>
<dbReference type="InterPro" id="IPR027596">
    <property type="entry name" value="AmmeMemoSam_rS"/>
</dbReference>
<dbReference type="GO" id="GO:0046872">
    <property type="term" value="F:metal ion binding"/>
    <property type="evidence" value="ECO:0007669"/>
    <property type="project" value="UniProtKB-KW"/>
</dbReference>
<evidence type="ECO:0000313" key="9">
    <source>
        <dbReference type="Proteomes" id="UP000276437"/>
    </source>
</evidence>
<dbReference type="InterPro" id="IPR058240">
    <property type="entry name" value="rSAM_sf"/>
</dbReference>